<evidence type="ECO:0000313" key="1">
    <source>
        <dbReference type="EMBL" id="CAG6739320.1"/>
    </source>
</evidence>
<organism evidence="1">
    <name type="scientific">Cacopsylla melanoneura</name>
    <dbReference type="NCBI Taxonomy" id="428564"/>
    <lineage>
        <taxon>Eukaryota</taxon>
        <taxon>Metazoa</taxon>
        <taxon>Ecdysozoa</taxon>
        <taxon>Arthropoda</taxon>
        <taxon>Hexapoda</taxon>
        <taxon>Insecta</taxon>
        <taxon>Pterygota</taxon>
        <taxon>Neoptera</taxon>
        <taxon>Paraneoptera</taxon>
        <taxon>Hemiptera</taxon>
        <taxon>Sternorrhyncha</taxon>
        <taxon>Psylloidea</taxon>
        <taxon>Psyllidae</taxon>
        <taxon>Psyllinae</taxon>
        <taxon>Cacopsylla</taxon>
    </lineage>
</organism>
<protein>
    <submittedName>
        <fullName evidence="1">Uncharacterized protein</fullName>
    </submittedName>
</protein>
<proteinExistence type="predicted"/>
<reference evidence="1" key="1">
    <citation type="submission" date="2021-05" db="EMBL/GenBank/DDBJ databases">
        <authorList>
            <person name="Alioto T."/>
            <person name="Alioto T."/>
            <person name="Gomez Garrido J."/>
        </authorList>
    </citation>
    <scope>NUCLEOTIDE SEQUENCE</scope>
</reference>
<accession>A0A8D9E5I4</accession>
<dbReference type="EMBL" id="HBUF01412637">
    <property type="protein sequence ID" value="CAG6739320.1"/>
    <property type="molecule type" value="Transcribed_RNA"/>
</dbReference>
<sequence>MSESSEYSSIARTVCSDDLNQEEVLQKMTCFVEGCQKVFPWGYRQCIDDTYHVYCPNHFQTGQLPRCRKCSEGEQVHTLNSEETKMIKKYLSTLIERKVIDKNGNRMHD</sequence>
<name>A0A8D9E5I4_9HEMI</name>
<dbReference type="AlphaFoldDB" id="A0A8D9E5I4"/>